<comment type="caution">
    <text evidence="7">The sequence shown here is derived from an EMBL/GenBank/DDBJ whole genome shotgun (WGS) entry which is preliminary data.</text>
</comment>
<keyword evidence="6" id="KW-0814">Transposable element</keyword>
<dbReference type="AlphaFoldDB" id="A0A918NFT3"/>
<protein>
    <recommendedName>
        <fullName evidence="6">Mutator family transposase</fullName>
    </recommendedName>
</protein>
<dbReference type="Pfam" id="PF00872">
    <property type="entry name" value="Transposase_mut"/>
    <property type="match status" value="1"/>
</dbReference>
<evidence type="ECO:0000313" key="7">
    <source>
        <dbReference type="EMBL" id="GGX69737.1"/>
    </source>
</evidence>
<dbReference type="GO" id="GO:0004803">
    <property type="term" value="F:transposase activity"/>
    <property type="evidence" value="ECO:0007669"/>
    <property type="project" value="UniProtKB-UniRule"/>
</dbReference>
<evidence type="ECO:0000313" key="8">
    <source>
        <dbReference type="Proteomes" id="UP000619244"/>
    </source>
</evidence>
<dbReference type="Proteomes" id="UP000619244">
    <property type="component" value="Unassembled WGS sequence"/>
</dbReference>
<evidence type="ECO:0000256" key="6">
    <source>
        <dbReference type="RuleBase" id="RU365089"/>
    </source>
</evidence>
<dbReference type="PANTHER" id="PTHR33217:SF9">
    <property type="entry name" value="MUTATOR FAMILY TRANSPOSASE"/>
    <property type="match status" value="1"/>
</dbReference>
<comment type="function">
    <text evidence="1 6">Required for the transposition of the insertion element.</text>
</comment>
<evidence type="ECO:0000256" key="2">
    <source>
        <dbReference type="ARBA" id="ARBA00010961"/>
    </source>
</evidence>
<dbReference type="GO" id="GO:0006313">
    <property type="term" value="P:DNA transposition"/>
    <property type="evidence" value="ECO:0007669"/>
    <property type="project" value="UniProtKB-UniRule"/>
</dbReference>
<evidence type="ECO:0000256" key="3">
    <source>
        <dbReference type="ARBA" id="ARBA00022578"/>
    </source>
</evidence>
<reference evidence="7" key="2">
    <citation type="submission" date="2020-09" db="EMBL/GenBank/DDBJ databases">
        <authorList>
            <person name="Sun Q."/>
            <person name="Ohkuma M."/>
        </authorList>
    </citation>
    <scope>NUCLEOTIDE SEQUENCE</scope>
    <source>
        <strain evidence="7">JCM 4790</strain>
    </source>
</reference>
<dbReference type="InterPro" id="IPR001207">
    <property type="entry name" value="Transposase_mutator"/>
</dbReference>
<organism evidence="7 8">
    <name type="scientific">Streptomyces minutiscleroticus</name>
    <dbReference type="NCBI Taxonomy" id="68238"/>
    <lineage>
        <taxon>Bacteria</taxon>
        <taxon>Bacillati</taxon>
        <taxon>Actinomycetota</taxon>
        <taxon>Actinomycetes</taxon>
        <taxon>Kitasatosporales</taxon>
        <taxon>Streptomycetaceae</taxon>
        <taxon>Streptomyces</taxon>
    </lineage>
</organism>
<comment type="similarity">
    <text evidence="2 6">Belongs to the transposase mutator family.</text>
</comment>
<accession>A0A918NFT3</accession>
<keyword evidence="3 6" id="KW-0815">Transposition</keyword>
<keyword evidence="8" id="KW-1185">Reference proteome</keyword>
<evidence type="ECO:0000256" key="1">
    <source>
        <dbReference type="ARBA" id="ARBA00002190"/>
    </source>
</evidence>
<evidence type="ECO:0000256" key="4">
    <source>
        <dbReference type="ARBA" id="ARBA00023125"/>
    </source>
</evidence>
<reference evidence="7" key="1">
    <citation type="journal article" date="2014" name="Int. J. Syst. Evol. Microbiol.">
        <title>Complete genome sequence of Corynebacterium casei LMG S-19264T (=DSM 44701T), isolated from a smear-ripened cheese.</title>
        <authorList>
            <consortium name="US DOE Joint Genome Institute (JGI-PGF)"/>
            <person name="Walter F."/>
            <person name="Albersmeier A."/>
            <person name="Kalinowski J."/>
            <person name="Ruckert C."/>
        </authorList>
    </citation>
    <scope>NUCLEOTIDE SEQUENCE</scope>
    <source>
        <strain evidence="7">JCM 4790</strain>
    </source>
</reference>
<gene>
    <name evidence="7" type="ORF">GCM10010358_25300</name>
</gene>
<dbReference type="GO" id="GO:0003677">
    <property type="term" value="F:DNA binding"/>
    <property type="evidence" value="ECO:0007669"/>
    <property type="project" value="UniProtKB-UniRule"/>
</dbReference>
<name>A0A918NFT3_9ACTN</name>
<dbReference type="PANTHER" id="PTHR33217">
    <property type="entry name" value="TRANSPOSASE FOR INSERTION SEQUENCE ELEMENT IS1081"/>
    <property type="match status" value="1"/>
</dbReference>
<sequence length="120" mass="12842">MDRDLPEADYVYVRADGIRLSVRLEEAKACVLLLIGVRAEGSEEPVALEDGHRESGESWADPVRDCIRRGMFAPVLATGDGAPGFGKTPAEAIVSAATASVWAGARYLTAITEWIADAPR</sequence>
<dbReference type="EMBL" id="BMVU01000008">
    <property type="protein sequence ID" value="GGX69737.1"/>
    <property type="molecule type" value="Genomic_DNA"/>
</dbReference>
<evidence type="ECO:0000256" key="5">
    <source>
        <dbReference type="ARBA" id="ARBA00023172"/>
    </source>
</evidence>
<proteinExistence type="inferred from homology"/>
<keyword evidence="4 6" id="KW-0238">DNA-binding</keyword>
<keyword evidence="5 6" id="KW-0233">DNA recombination</keyword>